<evidence type="ECO:0000313" key="1">
    <source>
        <dbReference type="EMBL" id="MCM3716575.1"/>
    </source>
</evidence>
<dbReference type="AlphaFoldDB" id="A0A9X2DW89"/>
<comment type="caution">
    <text evidence="1">The sequence shown here is derived from an EMBL/GenBank/DDBJ whole genome shotgun (WGS) entry which is preliminary data.</text>
</comment>
<evidence type="ECO:0000313" key="2">
    <source>
        <dbReference type="Proteomes" id="UP001139179"/>
    </source>
</evidence>
<reference evidence="1" key="1">
    <citation type="submission" date="2022-05" db="EMBL/GenBank/DDBJ databases">
        <title>Comparative Genomics of Spacecraft Associated Microbes.</title>
        <authorList>
            <person name="Tran M.T."/>
            <person name="Wright A."/>
            <person name="Seuylemezian A."/>
            <person name="Eisen J."/>
            <person name="Coil D."/>
        </authorList>
    </citation>
    <scope>NUCLEOTIDE SEQUENCE</scope>
    <source>
        <strain evidence="1">214.1.1</strain>
    </source>
</reference>
<gene>
    <name evidence="1" type="ORF">M3202_21255</name>
</gene>
<dbReference type="RefSeq" id="WP_251225223.1">
    <property type="nucleotide sequence ID" value="NZ_JAMBOL010000044.1"/>
</dbReference>
<sequence length="476" mass="53821">MKQSLILGILALLLIVQPFPFSERVVSAEEGWIEVPFTSSTYVGYWYNANSPNSFYFESRMTNGEQSIEHVPRDRFYQADFHVFDASYLPIPDHITDASLIDFELVSKPDHVRDPRNALLPPDDRGNIYQGLTIINNYRGTGERRLLVPIVSFPSIAQDTGAVRQIGERSYRYDTVVEFVVRFPPPPEIPPDPNVPANQCVSPNQSATGISGTYTYRCNCRTDSDGNRRCSTCTGYYYETLSVVGVSGPEPSIVKAGQGTEIKITTRYTNQNPAHQGRNYGPSNMQINGIDSEEYPYMHVKTLDMVPDVGNPGYHWGSGQTVEWSIPYAMIEENGTWHTTRSLSEAQSFVNAHPLNFGGLPRWYTGFEVPDGIVFDFSLEGRAGYRNSLQVCVDRSIEINGTPYDEFIIRTVDPSNPFPTGTGLNWQGHEDKITQLEDWYYEPQRSYADHKEEVEERAPGLFQRIWRIIFPRSGGS</sequence>
<accession>A0A9X2DW89</accession>
<dbReference type="EMBL" id="JAMBOL010000044">
    <property type="protein sequence ID" value="MCM3716575.1"/>
    <property type="molecule type" value="Genomic_DNA"/>
</dbReference>
<name>A0A9X2DW89_9BACI</name>
<protein>
    <submittedName>
        <fullName evidence="1">Uncharacterized protein</fullName>
    </submittedName>
</protein>
<organism evidence="1 2">
    <name type="scientific">Halalkalibacter oceani</name>
    <dbReference type="NCBI Taxonomy" id="1653776"/>
    <lineage>
        <taxon>Bacteria</taxon>
        <taxon>Bacillati</taxon>
        <taxon>Bacillota</taxon>
        <taxon>Bacilli</taxon>
        <taxon>Bacillales</taxon>
        <taxon>Bacillaceae</taxon>
        <taxon>Halalkalibacter</taxon>
    </lineage>
</organism>
<proteinExistence type="predicted"/>
<keyword evidence="2" id="KW-1185">Reference proteome</keyword>
<dbReference type="Proteomes" id="UP001139179">
    <property type="component" value="Unassembled WGS sequence"/>
</dbReference>